<dbReference type="GO" id="GO:0006429">
    <property type="term" value="P:leucyl-tRNA aminoacylation"/>
    <property type="evidence" value="ECO:0007669"/>
    <property type="project" value="UniProtKB-UniRule"/>
</dbReference>
<dbReference type="EMBL" id="MNUO01000093">
    <property type="protein sequence ID" value="OIN96533.1"/>
    <property type="molecule type" value="Genomic_DNA"/>
</dbReference>
<evidence type="ECO:0000313" key="15">
    <source>
        <dbReference type="Proteomes" id="UP000182278"/>
    </source>
</evidence>
<keyword evidence="4 9" id="KW-0547">Nucleotide-binding</keyword>
<comment type="similarity">
    <text evidence="1 9 10">Belongs to the class-I aminoacyl-tRNA synthetase family.</text>
</comment>
<feature type="binding site" evidence="9">
    <location>
        <position position="585"/>
    </location>
    <ligand>
        <name>ATP</name>
        <dbReference type="ChEBI" id="CHEBI:30616"/>
    </ligand>
</feature>
<keyword evidence="3 9" id="KW-0436">Ligase</keyword>
<dbReference type="Gene3D" id="1.10.730.10">
    <property type="entry name" value="Isoleucyl-tRNA Synthetase, Domain 1"/>
    <property type="match status" value="1"/>
</dbReference>
<dbReference type="PANTHER" id="PTHR43740">
    <property type="entry name" value="LEUCYL-TRNA SYNTHETASE"/>
    <property type="match status" value="1"/>
</dbReference>
<feature type="domain" description="Aminoacyl-tRNA synthetase class Ia" evidence="11">
    <location>
        <begin position="419"/>
        <end position="621"/>
    </location>
</feature>
<feature type="domain" description="Methionyl/Valyl/Leucyl/Isoleucyl-tRNA synthetase anticodon-binding" evidence="12">
    <location>
        <begin position="655"/>
        <end position="769"/>
    </location>
</feature>
<dbReference type="PRINTS" id="PR00985">
    <property type="entry name" value="TRNASYNTHLEU"/>
</dbReference>
<dbReference type="InterPro" id="IPR009008">
    <property type="entry name" value="Val/Leu/Ile-tRNA-synth_edit"/>
</dbReference>
<dbReference type="EC" id="6.1.1.4" evidence="9"/>
<dbReference type="CDD" id="cd07958">
    <property type="entry name" value="Anticodon_Ia_Leu_BEm"/>
    <property type="match status" value="1"/>
</dbReference>
<evidence type="ECO:0000256" key="3">
    <source>
        <dbReference type="ARBA" id="ARBA00022598"/>
    </source>
</evidence>
<feature type="domain" description="Aminoacyl-tRNA synthetase class Ia" evidence="11">
    <location>
        <begin position="13"/>
        <end position="211"/>
    </location>
</feature>
<keyword evidence="2 9" id="KW-0963">Cytoplasm</keyword>
<dbReference type="GO" id="GO:0005829">
    <property type="term" value="C:cytosol"/>
    <property type="evidence" value="ECO:0007669"/>
    <property type="project" value="TreeGrafter"/>
</dbReference>
<keyword evidence="7 9" id="KW-0030">Aminoacyl-tRNA synthetase</keyword>
<dbReference type="InterPro" id="IPR025709">
    <property type="entry name" value="Leu_tRNA-synth_edit"/>
</dbReference>
<organism evidence="14 15">
    <name type="scientific">Candidatus Desantisbacteria bacterium CG1_02_38_46</name>
    <dbReference type="NCBI Taxonomy" id="1817893"/>
    <lineage>
        <taxon>Bacteria</taxon>
        <taxon>Candidatus Desantisiibacteriota</taxon>
    </lineage>
</organism>
<dbReference type="InterPro" id="IPR002302">
    <property type="entry name" value="Leu-tRNA-ligase"/>
</dbReference>
<feature type="short sequence motif" description="'HIGH' region" evidence="9">
    <location>
        <begin position="42"/>
        <end position="52"/>
    </location>
</feature>
<dbReference type="FunFam" id="3.40.50.620:FF:000100">
    <property type="entry name" value="probable leucine--tRNA ligase, mitochondrial"/>
    <property type="match status" value="1"/>
</dbReference>
<evidence type="ECO:0000256" key="7">
    <source>
        <dbReference type="ARBA" id="ARBA00023146"/>
    </source>
</evidence>
<sequence length="807" mass="94239">MEDKYPFAEIEYKWQKYWEQHKIYEVEKDSSKEKYYVLEMFPYPSATLHVGHTRPYSITDVIARFKLLQGFNVLHPVGYDSFGMPAEISAFERSMHPATWTYQCIDNIRAQFKRLGFSYDWRREIITCEPSYYRWNQWFFLKFYEKGLAYRKKTPANWCSKCETVLANEQVIDGQCWRCNTKVEQKNLEQWFLSITSYAERLLDTSNLKEWPERVLLMQKNWIGRSEGVEIKFKIKNEELPVFTTRPDTIFGATYVVLSPEHPLVNNIIHLSKSRGLIKKFVEKAKSKDMTIATILDMEKEGIWTGFYAVNPVNNEKIPIWVANYVLTEYGTGAIMAVPTHDQRDFEFAKKYGLPMRIVIQKQTSDSKLQNVEEMTQSYEGEGVLVNSGQFNGLENKQAIDKIGIWMEQQGIGERKVYYKLRDWCISRQRYWGTPIPIVYCEKCGIVAVPENDLPVKLPKKITITRKGQSPLAYVEEFVNCTCPKCRGRARRETDTMDTFVCSSWYFLRYTSINSEKVPFNLEDVNYWMPVEQYVGGVEHAILHLLYARFFNKFLKDIGMVNNEEPFTNLLVHGMVIKDGAKMSKSKGNVVSPDEIIERYGADVLRLFMLFAAPPQPDLEWSDEGIEGANRFLNRVWRLVKQVVESEKCGGQENQRILRKLHHTIKKVTEDIERFHFNTAIASIMELINTVQQSSPIRKEILETIVLLLSPFVPHICEEMWESMGNKPSIFNQSWPKYNPELIKEEETLIIIQVNGRVRDKMLVPSGISEEDVRKMVLNREKVRKWTGGKTIENIIFIPDKLINIVV</sequence>
<feature type="domain" description="Leucyl-tRNA synthetase editing" evidence="13">
    <location>
        <begin position="220"/>
        <end position="406"/>
    </location>
</feature>
<evidence type="ECO:0000256" key="4">
    <source>
        <dbReference type="ARBA" id="ARBA00022741"/>
    </source>
</evidence>
<dbReference type="AlphaFoldDB" id="A0A1J4SE44"/>
<evidence type="ECO:0000256" key="6">
    <source>
        <dbReference type="ARBA" id="ARBA00022917"/>
    </source>
</evidence>
<dbReference type="InterPro" id="IPR014729">
    <property type="entry name" value="Rossmann-like_a/b/a_fold"/>
</dbReference>
<dbReference type="NCBIfam" id="TIGR00396">
    <property type="entry name" value="leuS_bact"/>
    <property type="match status" value="1"/>
</dbReference>
<dbReference type="SUPFAM" id="SSF52374">
    <property type="entry name" value="Nucleotidylyl transferase"/>
    <property type="match status" value="1"/>
</dbReference>
<accession>A0A1J4SE44</accession>
<dbReference type="GO" id="GO:0002161">
    <property type="term" value="F:aminoacyl-tRNA deacylase activity"/>
    <property type="evidence" value="ECO:0007669"/>
    <property type="project" value="InterPro"/>
</dbReference>
<evidence type="ECO:0000259" key="11">
    <source>
        <dbReference type="Pfam" id="PF00133"/>
    </source>
</evidence>
<comment type="subcellular location">
    <subcellularLocation>
        <location evidence="9">Cytoplasm</location>
    </subcellularLocation>
</comment>
<dbReference type="InterPro" id="IPR009080">
    <property type="entry name" value="tRNAsynth_Ia_anticodon-bd"/>
</dbReference>
<proteinExistence type="inferred from homology"/>
<comment type="caution">
    <text evidence="14">The sequence shown here is derived from an EMBL/GenBank/DDBJ whole genome shotgun (WGS) entry which is preliminary data.</text>
</comment>
<protein>
    <recommendedName>
        <fullName evidence="9">Leucine--tRNA ligase</fullName>
        <ecNumber evidence="9">6.1.1.4</ecNumber>
    </recommendedName>
    <alternativeName>
        <fullName evidence="9">Leucyl-tRNA synthetase</fullName>
        <shortName evidence="9">LeuRS</shortName>
    </alternativeName>
</protein>
<dbReference type="Pfam" id="PF13603">
    <property type="entry name" value="tRNA-synt_1_2"/>
    <property type="match status" value="1"/>
</dbReference>
<dbReference type="FunFam" id="1.10.730.10:FF:000011">
    <property type="entry name" value="Leucine--tRNA ligase chloroplastic/mitochondrial"/>
    <property type="match status" value="1"/>
</dbReference>
<dbReference type="Gene3D" id="3.40.50.620">
    <property type="entry name" value="HUPs"/>
    <property type="match status" value="2"/>
</dbReference>
<dbReference type="InterPro" id="IPR001412">
    <property type="entry name" value="aa-tRNA-synth_I_CS"/>
</dbReference>
<dbReference type="FunFam" id="3.40.50.620:FF:000003">
    <property type="entry name" value="Leucine--tRNA ligase"/>
    <property type="match status" value="1"/>
</dbReference>
<dbReference type="SUPFAM" id="SSF50677">
    <property type="entry name" value="ValRS/IleRS/LeuRS editing domain"/>
    <property type="match status" value="1"/>
</dbReference>
<keyword evidence="6 9" id="KW-0648">Protein biosynthesis</keyword>
<evidence type="ECO:0000259" key="12">
    <source>
        <dbReference type="Pfam" id="PF08264"/>
    </source>
</evidence>
<evidence type="ECO:0000256" key="2">
    <source>
        <dbReference type="ARBA" id="ARBA00022490"/>
    </source>
</evidence>
<dbReference type="SUPFAM" id="SSF47323">
    <property type="entry name" value="Anticodon-binding domain of a subclass of class I aminoacyl-tRNA synthetases"/>
    <property type="match status" value="1"/>
</dbReference>
<gene>
    <name evidence="9" type="primary">leuS</name>
    <name evidence="14" type="ORF">AUJ66_06145</name>
</gene>
<dbReference type="Proteomes" id="UP000182278">
    <property type="component" value="Unassembled WGS sequence"/>
</dbReference>
<dbReference type="GO" id="GO:0005524">
    <property type="term" value="F:ATP binding"/>
    <property type="evidence" value="ECO:0007669"/>
    <property type="project" value="UniProtKB-UniRule"/>
</dbReference>
<dbReference type="InterPro" id="IPR013155">
    <property type="entry name" value="M/V/L/I-tRNA-synth_anticd-bd"/>
</dbReference>
<keyword evidence="5 9" id="KW-0067">ATP-binding</keyword>
<evidence type="ECO:0000256" key="10">
    <source>
        <dbReference type="RuleBase" id="RU363035"/>
    </source>
</evidence>
<dbReference type="CDD" id="cd00812">
    <property type="entry name" value="LeuRS_core"/>
    <property type="match status" value="1"/>
</dbReference>
<dbReference type="Gene3D" id="3.10.20.590">
    <property type="match status" value="1"/>
</dbReference>
<reference evidence="14 15" key="1">
    <citation type="journal article" date="2016" name="Environ. Microbiol.">
        <title>Genomic resolution of a cold subsurface aquifer community provides metabolic insights for novel microbes adapted to high CO concentrations.</title>
        <authorList>
            <person name="Probst A.J."/>
            <person name="Castelle C.J."/>
            <person name="Singh A."/>
            <person name="Brown C.T."/>
            <person name="Anantharaman K."/>
            <person name="Sharon I."/>
            <person name="Hug L.A."/>
            <person name="Burstein D."/>
            <person name="Emerson J.B."/>
            <person name="Thomas B.C."/>
            <person name="Banfield J.F."/>
        </authorList>
    </citation>
    <scope>NUCLEOTIDE SEQUENCE [LARGE SCALE GENOMIC DNA]</scope>
    <source>
        <strain evidence="14">CG1_02_38_46</strain>
    </source>
</reference>
<evidence type="ECO:0000256" key="9">
    <source>
        <dbReference type="HAMAP-Rule" id="MF_00049"/>
    </source>
</evidence>
<comment type="catalytic activity">
    <reaction evidence="8 9">
        <text>tRNA(Leu) + L-leucine + ATP = L-leucyl-tRNA(Leu) + AMP + diphosphate</text>
        <dbReference type="Rhea" id="RHEA:11688"/>
        <dbReference type="Rhea" id="RHEA-COMP:9613"/>
        <dbReference type="Rhea" id="RHEA-COMP:9622"/>
        <dbReference type="ChEBI" id="CHEBI:30616"/>
        <dbReference type="ChEBI" id="CHEBI:33019"/>
        <dbReference type="ChEBI" id="CHEBI:57427"/>
        <dbReference type="ChEBI" id="CHEBI:78442"/>
        <dbReference type="ChEBI" id="CHEBI:78494"/>
        <dbReference type="ChEBI" id="CHEBI:456215"/>
        <dbReference type="EC" id="6.1.1.4"/>
    </reaction>
</comment>
<dbReference type="STRING" id="1817893.AUJ66_06145"/>
<evidence type="ECO:0000256" key="5">
    <source>
        <dbReference type="ARBA" id="ARBA00022840"/>
    </source>
</evidence>
<dbReference type="HAMAP" id="MF_00049_B">
    <property type="entry name" value="Leu_tRNA_synth_B"/>
    <property type="match status" value="1"/>
</dbReference>
<dbReference type="GO" id="GO:0004823">
    <property type="term" value="F:leucine-tRNA ligase activity"/>
    <property type="evidence" value="ECO:0007669"/>
    <property type="project" value="UniProtKB-UniRule"/>
</dbReference>
<evidence type="ECO:0000259" key="13">
    <source>
        <dbReference type="Pfam" id="PF13603"/>
    </source>
</evidence>
<evidence type="ECO:0000256" key="8">
    <source>
        <dbReference type="ARBA" id="ARBA00047469"/>
    </source>
</evidence>
<evidence type="ECO:0000313" key="14">
    <source>
        <dbReference type="EMBL" id="OIN96533.1"/>
    </source>
</evidence>
<dbReference type="PANTHER" id="PTHR43740:SF2">
    <property type="entry name" value="LEUCINE--TRNA LIGASE, MITOCHONDRIAL"/>
    <property type="match status" value="1"/>
</dbReference>
<name>A0A1J4SE44_9BACT</name>
<dbReference type="PROSITE" id="PS00178">
    <property type="entry name" value="AA_TRNA_LIGASE_I"/>
    <property type="match status" value="1"/>
</dbReference>
<feature type="short sequence motif" description="'KMSKS' region" evidence="9">
    <location>
        <begin position="582"/>
        <end position="586"/>
    </location>
</feature>
<evidence type="ECO:0000256" key="1">
    <source>
        <dbReference type="ARBA" id="ARBA00005594"/>
    </source>
</evidence>
<dbReference type="InterPro" id="IPR002300">
    <property type="entry name" value="aa-tRNA-synth_Ia"/>
</dbReference>
<dbReference type="Pfam" id="PF00133">
    <property type="entry name" value="tRNA-synt_1"/>
    <property type="match status" value="2"/>
</dbReference>
<dbReference type="Pfam" id="PF08264">
    <property type="entry name" value="Anticodon_1"/>
    <property type="match status" value="1"/>
</dbReference>